<evidence type="ECO:0000313" key="3">
    <source>
        <dbReference type="Proteomes" id="UP000076632"/>
    </source>
</evidence>
<sequence length="64" mass="7838">MDEKQEIFFPCEGLRMWGIYSGYGGFDRGRNGLYFFCFILFYVFFFFFLSMFVFVLQCQLFSRK</sequence>
<keyword evidence="1" id="KW-0812">Transmembrane</keyword>
<dbReference type="EMBL" id="KV407466">
    <property type="protein sequence ID" value="KZF19401.1"/>
    <property type="molecule type" value="Genomic_DNA"/>
</dbReference>
<dbReference type="GeneID" id="28901717"/>
<protein>
    <submittedName>
        <fullName evidence="2">Uncharacterized protein</fullName>
    </submittedName>
</protein>
<evidence type="ECO:0000256" key="1">
    <source>
        <dbReference type="SAM" id="Phobius"/>
    </source>
</evidence>
<organism evidence="2 3">
    <name type="scientific">Xylona heveae (strain CBS 132557 / TC161)</name>
    <dbReference type="NCBI Taxonomy" id="1328760"/>
    <lineage>
        <taxon>Eukaryota</taxon>
        <taxon>Fungi</taxon>
        <taxon>Dikarya</taxon>
        <taxon>Ascomycota</taxon>
        <taxon>Pezizomycotina</taxon>
        <taxon>Xylonomycetes</taxon>
        <taxon>Xylonales</taxon>
        <taxon>Xylonaceae</taxon>
        <taxon>Xylona</taxon>
    </lineage>
</organism>
<name>A0A164ZR29_XYLHT</name>
<gene>
    <name evidence="2" type="ORF">L228DRAFT_42891</name>
</gene>
<keyword evidence="1" id="KW-1133">Transmembrane helix</keyword>
<proteinExistence type="predicted"/>
<dbReference type="InParanoid" id="A0A164ZR29"/>
<reference evidence="2 3" key="1">
    <citation type="journal article" date="2016" name="Fungal Biol.">
        <title>The genome of Xylona heveae provides a window into fungal endophytism.</title>
        <authorList>
            <person name="Gazis R."/>
            <person name="Kuo A."/>
            <person name="Riley R."/>
            <person name="LaButti K."/>
            <person name="Lipzen A."/>
            <person name="Lin J."/>
            <person name="Amirebrahimi M."/>
            <person name="Hesse C.N."/>
            <person name="Spatafora J.W."/>
            <person name="Henrissat B."/>
            <person name="Hainaut M."/>
            <person name="Grigoriev I.V."/>
            <person name="Hibbett D.S."/>
        </authorList>
    </citation>
    <scope>NUCLEOTIDE SEQUENCE [LARGE SCALE GENOMIC DNA]</scope>
    <source>
        <strain evidence="2 3">TC161</strain>
    </source>
</reference>
<evidence type="ECO:0000313" key="2">
    <source>
        <dbReference type="EMBL" id="KZF19401.1"/>
    </source>
</evidence>
<keyword evidence="3" id="KW-1185">Reference proteome</keyword>
<accession>A0A164ZR29</accession>
<dbReference type="RefSeq" id="XP_018184956.1">
    <property type="nucleotide sequence ID" value="XM_018336580.1"/>
</dbReference>
<dbReference type="Proteomes" id="UP000076632">
    <property type="component" value="Unassembled WGS sequence"/>
</dbReference>
<dbReference type="AlphaFoldDB" id="A0A164ZR29"/>
<keyword evidence="1" id="KW-0472">Membrane</keyword>
<feature type="transmembrane region" description="Helical" evidence="1">
    <location>
        <begin position="33"/>
        <end position="56"/>
    </location>
</feature>